<evidence type="ECO:0000313" key="1">
    <source>
        <dbReference type="EMBL" id="KKN06548.1"/>
    </source>
</evidence>
<protein>
    <submittedName>
        <fullName evidence="1">Uncharacterized protein</fullName>
    </submittedName>
</protein>
<reference evidence="1" key="1">
    <citation type="journal article" date="2015" name="Nature">
        <title>Complex archaea that bridge the gap between prokaryotes and eukaryotes.</title>
        <authorList>
            <person name="Spang A."/>
            <person name="Saw J.H."/>
            <person name="Jorgensen S.L."/>
            <person name="Zaremba-Niedzwiedzka K."/>
            <person name="Martijn J."/>
            <person name="Lind A.E."/>
            <person name="van Eijk R."/>
            <person name="Schleper C."/>
            <person name="Guy L."/>
            <person name="Ettema T.J."/>
        </authorList>
    </citation>
    <scope>NUCLEOTIDE SEQUENCE</scope>
</reference>
<name>A0A0F9QMG6_9ZZZZ</name>
<sequence>MTQYEDEKGSWTNVETQCVNHWLVNDEIHQHELRSLLNGGQLEDYVNDLYHDMQHVSDGFGMFHALIDASLSKVNWREIVEADRRRQNGVEG</sequence>
<proteinExistence type="predicted"/>
<dbReference type="AlphaFoldDB" id="A0A0F9QMG6"/>
<organism evidence="1">
    <name type="scientific">marine sediment metagenome</name>
    <dbReference type="NCBI Taxonomy" id="412755"/>
    <lineage>
        <taxon>unclassified sequences</taxon>
        <taxon>metagenomes</taxon>
        <taxon>ecological metagenomes</taxon>
    </lineage>
</organism>
<comment type="caution">
    <text evidence="1">The sequence shown here is derived from an EMBL/GenBank/DDBJ whole genome shotgun (WGS) entry which is preliminary data.</text>
</comment>
<dbReference type="EMBL" id="LAZR01004678">
    <property type="protein sequence ID" value="KKN06548.1"/>
    <property type="molecule type" value="Genomic_DNA"/>
</dbReference>
<accession>A0A0F9QMG6</accession>
<gene>
    <name evidence="1" type="ORF">LCGC14_1076320</name>
</gene>